<accession>A0A2X0YUT0</accession>
<keyword evidence="2" id="KW-0229">DNA integration</keyword>
<evidence type="ECO:0000313" key="7">
    <source>
        <dbReference type="Proteomes" id="UP000251431"/>
    </source>
</evidence>
<organism evidence="6 7">
    <name type="scientific">Lysinibacillus capsici</name>
    <dbReference type="NCBI Taxonomy" id="2115968"/>
    <lineage>
        <taxon>Bacteria</taxon>
        <taxon>Bacillati</taxon>
        <taxon>Bacillota</taxon>
        <taxon>Bacilli</taxon>
        <taxon>Bacillales</taxon>
        <taxon>Bacillaceae</taxon>
        <taxon>Lysinibacillus</taxon>
    </lineage>
</organism>
<dbReference type="PANTHER" id="PTHR30349">
    <property type="entry name" value="PHAGE INTEGRASE-RELATED"/>
    <property type="match status" value="1"/>
</dbReference>
<dbReference type="InterPro" id="IPR002104">
    <property type="entry name" value="Integrase_catalytic"/>
</dbReference>
<dbReference type="SUPFAM" id="SSF56349">
    <property type="entry name" value="DNA breaking-rejoining enzymes"/>
    <property type="match status" value="1"/>
</dbReference>
<evidence type="ECO:0000259" key="5">
    <source>
        <dbReference type="PROSITE" id="PS51898"/>
    </source>
</evidence>
<dbReference type="InterPro" id="IPR011010">
    <property type="entry name" value="DNA_brk_join_enz"/>
</dbReference>
<feature type="domain" description="Tyr recombinase" evidence="5">
    <location>
        <begin position="176"/>
        <end position="387"/>
    </location>
</feature>
<evidence type="ECO:0000313" key="6">
    <source>
        <dbReference type="EMBL" id="SPT99057.1"/>
    </source>
</evidence>
<keyword evidence="4" id="KW-0233">DNA recombination</keyword>
<comment type="similarity">
    <text evidence="1">Belongs to the 'phage' integrase family.</text>
</comment>
<evidence type="ECO:0000256" key="4">
    <source>
        <dbReference type="ARBA" id="ARBA00023172"/>
    </source>
</evidence>
<dbReference type="Pfam" id="PF00589">
    <property type="entry name" value="Phage_integrase"/>
    <property type="match status" value="1"/>
</dbReference>
<evidence type="ECO:0000256" key="3">
    <source>
        <dbReference type="ARBA" id="ARBA00023125"/>
    </source>
</evidence>
<dbReference type="AlphaFoldDB" id="A0A2X0YUT0"/>
<dbReference type="CDD" id="cd01189">
    <property type="entry name" value="INT_ICEBs1_C_like"/>
    <property type="match status" value="1"/>
</dbReference>
<dbReference type="EMBL" id="UAQE01000001">
    <property type="protein sequence ID" value="SPT99057.1"/>
    <property type="molecule type" value="Genomic_DNA"/>
</dbReference>
<gene>
    <name evidence="6" type="primary">xerC_3</name>
    <name evidence="6" type="ORF">NCTC7582_02088</name>
</gene>
<dbReference type="RefSeq" id="WP_146750721.1">
    <property type="nucleotide sequence ID" value="NZ_UAQE01000001.1"/>
</dbReference>
<dbReference type="GO" id="GO:0003677">
    <property type="term" value="F:DNA binding"/>
    <property type="evidence" value="ECO:0007669"/>
    <property type="project" value="UniProtKB-KW"/>
</dbReference>
<protein>
    <submittedName>
        <fullName evidence="6">Integrase family protein</fullName>
    </submittedName>
</protein>
<dbReference type="InterPro" id="IPR013762">
    <property type="entry name" value="Integrase-like_cat_sf"/>
</dbReference>
<dbReference type="PANTHER" id="PTHR30349:SF64">
    <property type="entry name" value="PROPHAGE INTEGRASE INTD-RELATED"/>
    <property type="match status" value="1"/>
</dbReference>
<dbReference type="InterPro" id="IPR050090">
    <property type="entry name" value="Tyrosine_recombinase_XerCD"/>
</dbReference>
<dbReference type="InterPro" id="IPR010998">
    <property type="entry name" value="Integrase_recombinase_N"/>
</dbReference>
<dbReference type="Proteomes" id="UP000251431">
    <property type="component" value="Unassembled WGS sequence"/>
</dbReference>
<evidence type="ECO:0000256" key="2">
    <source>
        <dbReference type="ARBA" id="ARBA00022908"/>
    </source>
</evidence>
<proteinExistence type="inferred from homology"/>
<reference evidence="6 7" key="1">
    <citation type="submission" date="2018-06" db="EMBL/GenBank/DDBJ databases">
        <authorList>
            <consortium name="Pathogen Informatics"/>
            <person name="Doyle S."/>
        </authorList>
    </citation>
    <scope>NUCLEOTIDE SEQUENCE [LARGE SCALE GENOMIC DNA]</scope>
    <source>
        <strain evidence="6 7">NCTC7582</strain>
    </source>
</reference>
<dbReference type="InterPro" id="IPR004107">
    <property type="entry name" value="Integrase_SAM-like_N"/>
</dbReference>
<dbReference type="Pfam" id="PF14659">
    <property type="entry name" value="Phage_int_SAM_3"/>
    <property type="match status" value="1"/>
</dbReference>
<dbReference type="Gene3D" id="1.10.150.130">
    <property type="match status" value="1"/>
</dbReference>
<dbReference type="Gene3D" id="1.10.443.10">
    <property type="entry name" value="Intergrase catalytic core"/>
    <property type="match status" value="1"/>
</dbReference>
<dbReference type="GO" id="GO:0015074">
    <property type="term" value="P:DNA integration"/>
    <property type="evidence" value="ECO:0007669"/>
    <property type="project" value="UniProtKB-KW"/>
</dbReference>
<keyword evidence="3" id="KW-0238">DNA-binding</keyword>
<dbReference type="GO" id="GO:0006310">
    <property type="term" value="P:DNA recombination"/>
    <property type="evidence" value="ECO:0007669"/>
    <property type="project" value="UniProtKB-KW"/>
</dbReference>
<name>A0A2X0YUT0_9BACI</name>
<sequence>MASYVVLEPAKNGKPRIKITVELGYDEETGKRIRKYKTVTLTSLSDRAIKKAITEFEITVSKMDIEQIIESITFADFRQRWMDNYVRLDLSPATKSHYLRILNTGTFEKFDDMRMKKIKKFHIVEYFSNEKKEGRKNLSNKFSILKSIFAKAVEWEIINENPMSGIKAPHVEPRKKELEFYDAQQLSQMLEAINNLNLKYRVIYKLACLVGLRESEITALRLEKINFVNNTILIDQALKYDTEGKSELILGPTKNKKSRIVAVPEKFMEEIKEQVHAQKKLKIKSGNAWKPMKDEDGKDIDFLVTSQIVLGYPILPSSLGSTWHRHAKKLGLPKLNFHALRHSCASYLLSNDANFKIIQEQLGHSDVGLTMNTYSHLTKEDKRAAIELFNKIL</sequence>
<evidence type="ECO:0000256" key="1">
    <source>
        <dbReference type="ARBA" id="ARBA00008857"/>
    </source>
</evidence>
<dbReference type="PROSITE" id="PS51898">
    <property type="entry name" value="TYR_RECOMBINASE"/>
    <property type="match status" value="1"/>
</dbReference>